<keyword evidence="1" id="KW-0560">Oxidoreductase</keyword>
<dbReference type="GO" id="GO:0000166">
    <property type="term" value="F:nucleotide binding"/>
    <property type="evidence" value="ECO:0007669"/>
    <property type="project" value="InterPro"/>
</dbReference>
<dbReference type="PANTHER" id="PTHR43818:SF11">
    <property type="entry name" value="BCDNA.GH03377"/>
    <property type="match status" value="1"/>
</dbReference>
<dbReference type="GO" id="GO:0016491">
    <property type="term" value="F:oxidoreductase activity"/>
    <property type="evidence" value="ECO:0007669"/>
    <property type="project" value="UniProtKB-KW"/>
</dbReference>
<dbReference type="PANTHER" id="PTHR43818">
    <property type="entry name" value="BCDNA.GH03377"/>
    <property type="match status" value="1"/>
</dbReference>
<dbReference type="InterPro" id="IPR050463">
    <property type="entry name" value="Gfo/Idh/MocA_oxidrdct_glycsds"/>
</dbReference>
<feature type="domain" description="Gfo/Idh/MocA-like oxidoreductase N-terminal" evidence="2">
    <location>
        <begin position="5"/>
        <end position="128"/>
    </location>
</feature>
<reference evidence="4" key="1">
    <citation type="journal article" date="2014" name="Front. Microbiol.">
        <title>High frequency of phylogenetically diverse reductive dehalogenase-homologous genes in deep subseafloor sedimentary metagenomes.</title>
        <authorList>
            <person name="Kawai M."/>
            <person name="Futagami T."/>
            <person name="Toyoda A."/>
            <person name="Takaki Y."/>
            <person name="Nishi S."/>
            <person name="Hori S."/>
            <person name="Arai W."/>
            <person name="Tsubouchi T."/>
            <person name="Morono Y."/>
            <person name="Uchiyama I."/>
            <person name="Ito T."/>
            <person name="Fujiyama A."/>
            <person name="Inagaki F."/>
            <person name="Takami H."/>
        </authorList>
    </citation>
    <scope>NUCLEOTIDE SEQUENCE</scope>
    <source>
        <strain evidence="4">Expedition CK06-06</strain>
    </source>
</reference>
<dbReference type="AlphaFoldDB" id="X1LSQ3"/>
<gene>
    <name evidence="4" type="ORF">S06H3_14806</name>
</gene>
<dbReference type="SUPFAM" id="SSF51735">
    <property type="entry name" value="NAD(P)-binding Rossmann-fold domains"/>
    <property type="match status" value="1"/>
</dbReference>
<dbReference type="EMBL" id="BARV01007257">
    <property type="protein sequence ID" value="GAI05430.1"/>
    <property type="molecule type" value="Genomic_DNA"/>
</dbReference>
<dbReference type="InterPro" id="IPR000683">
    <property type="entry name" value="Gfo/Idh/MocA-like_OxRdtase_N"/>
</dbReference>
<accession>X1LSQ3</accession>
<dbReference type="Pfam" id="PF22725">
    <property type="entry name" value="GFO_IDH_MocA_C3"/>
    <property type="match status" value="1"/>
</dbReference>
<evidence type="ECO:0000259" key="2">
    <source>
        <dbReference type="Pfam" id="PF01408"/>
    </source>
</evidence>
<organism evidence="4">
    <name type="scientific">marine sediment metagenome</name>
    <dbReference type="NCBI Taxonomy" id="412755"/>
    <lineage>
        <taxon>unclassified sequences</taxon>
        <taxon>metagenomes</taxon>
        <taxon>ecological metagenomes</taxon>
    </lineage>
</organism>
<evidence type="ECO:0000313" key="4">
    <source>
        <dbReference type="EMBL" id="GAI05430.1"/>
    </source>
</evidence>
<protein>
    <recommendedName>
        <fullName evidence="5">Gfo/Idh/MocA-like oxidoreductase N-terminal domain-containing protein</fullName>
    </recommendedName>
</protein>
<feature type="domain" description="GFO/IDH/MocA-like oxidoreductase" evidence="3">
    <location>
        <begin position="140"/>
        <end position="224"/>
    </location>
</feature>
<dbReference type="InterPro" id="IPR055170">
    <property type="entry name" value="GFO_IDH_MocA-like_dom"/>
</dbReference>
<comment type="caution">
    <text evidence="4">The sequence shown here is derived from an EMBL/GenBank/DDBJ whole genome shotgun (WGS) entry which is preliminary data.</text>
</comment>
<dbReference type="Gene3D" id="3.40.50.720">
    <property type="entry name" value="NAD(P)-binding Rossmann-like Domain"/>
    <property type="match status" value="1"/>
</dbReference>
<dbReference type="SUPFAM" id="SSF55347">
    <property type="entry name" value="Glyceraldehyde-3-phosphate dehydrogenase-like, C-terminal domain"/>
    <property type="match status" value="1"/>
</dbReference>
<sequence>MKNAKIGLIGYKLMGRVHSRAYQDVKMFFSSPILPIKSIICGRHEEAVKKAQKELEWGEYEKDWSKMIEREDVDIVDICTPVYLHRDIAVAAAKNGKHILCEKPLAMDSNQTKEMLEAAQKNGIKHMVMFNYRRTPAILLAKRIIREGRIGNIYHFRAHYLQDWLIDPDFPLTWRLRKDQAGSGVSGDLGSHIIDLARYLVGEFKEVQGIGETFVKERHIVNDTGGRVGVKRGV</sequence>
<dbReference type="InterPro" id="IPR036291">
    <property type="entry name" value="NAD(P)-bd_dom_sf"/>
</dbReference>
<name>X1LSQ3_9ZZZZ</name>
<evidence type="ECO:0000256" key="1">
    <source>
        <dbReference type="ARBA" id="ARBA00023002"/>
    </source>
</evidence>
<evidence type="ECO:0008006" key="5">
    <source>
        <dbReference type="Google" id="ProtNLM"/>
    </source>
</evidence>
<feature type="non-terminal residue" evidence="4">
    <location>
        <position position="234"/>
    </location>
</feature>
<evidence type="ECO:0000259" key="3">
    <source>
        <dbReference type="Pfam" id="PF22725"/>
    </source>
</evidence>
<proteinExistence type="predicted"/>
<dbReference type="Pfam" id="PF01408">
    <property type="entry name" value="GFO_IDH_MocA"/>
    <property type="match status" value="1"/>
</dbReference>
<dbReference type="Gene3D" id="3.30.360.10">
    <property type="entry name" value="Dihydrodipicolinate Reductase, domain 2"/>
    <property type="match status" value="1"/>
</dbReference>